<evidence type="ECO:0000256" key="4">
    <source>
        <dbReference type="ARBA" id="ARBA00023163"/>
    </source>
</evidence>
<evidence type="ECO:0000313" key="9">
    <source>
        <dbReference type="Proteomes" id="UP000557566"/>
    </source>
</evidence>
<evidence type="ECO:0000313" key="8">
    <source>
        <dbReference type="EMBL" id="KAF4510643.1"/>
    </source>
</evidence>
<dbReference type="AlphaFoldDB" id="A0A8H4PUQ7"/>
<keyword evidence="9" id="KW-1185">Reference proteome</keyword>
<feature type="domain" description="Zn(2)-C6 fungal-type" evidence="7">
    <location>
        <begin position="24"/>
        <end position="54"/>
    </location>
</feature>
<gene>
    <name evidence="8" type="ORF">G6O67_002518</name>
</gene>
<feature type="region of interest" description="Disordered" evidence="6">
    <location>
        <begin position="1"/>
        <end position="25"/>
    </location>
</feature>
<feature type="compositionally biased region" description="Low complexity" evidence="6">
    <location>
        <begin position="178"/>
        <end position="202"/>
    </location>
</feature>
<dbReference type="InterPro" id="IPR001138">
    <property type="entry name" value="Zn2Cys6_DnaBD"/>
</dbReference>
<keyword evidence="3" id="KW-0805">Transcription regulation</keyword>
<evidence type="ECO:0000256" key="1">
    <source>
        <dbReference type="ARBA" id="ARBA00022723"/>
    </source>
</evidence>
<dbReference type="Gene3D" id="4.10.240.10">
    <property type="entry name" value="Zn(2)-C6 fungal-type DNA-binding domain"/>
    <property type="match status" value="1"/>
</dbReference>
<dbReference type="Proteomes" id="UP000557566">
    <property type="component" value="Unassembled WGS sequence"/>
</dbReference>
<evidence type="ECO:0000256" key="5">
    <source>
        <dbReference type="ARBA" id="ARBA00023242"/>
    </source>
</evidence>
<keyword evidence="5" id="KW-0539">Nucleus</keyword>
<dbReference type="PANTHER" id="PTHR47660">
    <property type="entry name" value="TRANSCRIPTION FACTOR WITH C2H2 AND ZN(2)-CYS(6) DNA BINDING DOMAIN (EUROFUNG)-RELATED-RELATED"/>
    <property type="match status" value="1"/>
</dbReference>
<evidence type="ECO:0000256" key="3">
    <source>
        <dbReference type="ARBA" id="ARBA00023015"/>
    </source>
</evidence>
<feature type="compositionally biased region" description="Low complexity" evidence="6">
    <location>
        <begin position="68"/>
        <end position="78"/>
    </location>
</feature>
<dbReference type="CDD" id="cd00067">
    <property type="entry name" value="GAL4"/>
    <property type="match status" value="1"/>
</dbReference>
<keyword evidence="4" id="KW-0804">Transcription</keyword>
<dbReference type="PANTHER" id="PTHR47660:SF3">
    <property type="entry name" value="FINGER DOMAIN PROTEIN, PUTATIVE (AFU_ORTHOLOGUE AFUA_4G03310)-RELATED"/>
    <property type="match status" value="1"/>
</dbReference>
<protein>
    <recommendedName>
        <fullName evidence="7">Zn(2)-C6 fungal-type domain-containing protein</fullName>
    </recommendedName>
</protein>
<dbReference type="InterPro" id="IPR036864">
    <property type="entry name" value="Zn2-C6_fun-type_DNA-bd_sf"/>
</dbReference>
<name>A0A8H4PUQ7_9HYPO</name>
<reference evidence="8 9" key="1">
    <citation type="journal article" date="2020" name="Genome Biol. Evol.">
        <title>A new high-quality draft genome assembly of the Chinese cordyceps Ophiocordyceps sinensis.</title>
        <authorList>
            <person name="Shu R."/>
            <person name="Zhang J."/>
            <person name="Meng Q."/>
            <person name="Zhang H."/>
            <person name="Zhou G."/>
            <person name="Li M."/>
            <person name="Wu P."/>
            <person name="Zhao Y."/>
            <person name="Chen C."/>
            <person name="Qin Q."/>
        </authorList>
    </citation>
    <scope>NUCLEOTIDE SEQUENCE [LARGE SCALE GENOMIC DNA]</scope>
    <source>
        <strain evidence="8 9">IOZ07</strain>
    </source>
</reference>
<dbReference type="EMBL" id="JAAVMX010000003">
    <property type="protein sequence ID" value="KAF4510643.1"/>
    <property type="molecule type" value="Genomic_DNA"/>
</dbReference>
<keyword evidence="2" id="KW-0862">Zinc</keyword>
<dbReference type="GO" id="GO:0000981">
    <property type="term" value="F:DNA-binding transcription factor activity, RNA polymerase II-specific"/>
    <property type="evidence" value="ECO:0007669"/>
    <property type="project" value="InterPro"/>
</dbReference>
<dbReference type="PROSITE" id="PS50048">
    <property type="entry name" value="ZN2_CY6_FUNGAL_2"/>
    <property type="match status" value="1"/>
</dbReference>
<dbReference type="Pfam" id="PF00172">
    <property type="entry name" value="Zn_clus"/>
    <property type="match status" value="1"/>
</dbReference>
<feature type="region of interest" description="Disordered" evidence="6">
    <location>
        <begin position="178"/>
        <end position="203"/>
    </location>
</feature>
<accession>A0A8H4PUQ7</accession>
<dbReference type="OrthoDB" id="9930022at2759"/>
<evidence type="ECO:0000259" key="7">
    <source>
        <dbReference type="PROSITE" id="PS50048"/>
    </source>
</evidence>
<evidence type="ECO:0000256" key="2">
    <source>
        <dbReference type="ARBA" id="ARBA00022833"/>
    </source>
</evidence>
<organism evidence="8 9">
    <name type="scientific">Ophiocordyceps sinensis</name>
    <dbReference type="NCBI Taxonomy" id="72228"/>
    <lineage>
        <taxon>Eukaryota</taxon>
        <taxon>Fungi</taxon>
        <taxon>Dikarya</taxon>
        <taxon>Ascomycota</taxon>
        <taxon>Pezizomycotina</taxon>
        <taxon>Sordariomycetes</taxon>
        <taxon>Hypocreomycetidae</taxon>
        <taxon>Hypocreales</taxon>
        <taxon>Ophiocordycipitaceae</taxon>
        <taxon>Ophiocordyceps</taxon>
    </lineage>
</organism>
<sequence length="496" mass="55479">MDSLESGFLAEAGQERAAPTRQKSCNACVRGKRRCDKRTPRCSRCAAKGLDCVYQRMPPHDHSRRPAGENAAARAAPASSDGGTPGVAAEVPEFDMAFDMADALGSDTSPDSLRTDASLLDAKTGPLEPSLFDLLTPPMSGGSDDWNLLGYHSDMDKMYPPYLPFDPSAAEAYPVSFQNQQPPQQQQQHQQHQQQPRQQQQQLPVRDLSLLKAHKATCLEVDPLHVHDPRTRLGFIVAFLSSMPDTLASTRTLPCMHPRLWAGQLPKPILSAFSAATAYRARSPQTRAWTVKLVADASRDIQREGERAATSAVDKLARVQALFVVNLMRFFDGDIGLRAAAEREAPVLLAWTKDLIGLREELEEEAMTQKGPSRDMPPKSWDSWIFLESVRRSIMSSYAFMCIFCLLRSEEPDCEMWTKPPGFTASKHLWDAASSVEFYRAWREKPQYWIENLGFKDFWMYGRAADLDDFTRLILTSHVGVDAMDHFMEGDVAIPV</sequence>
<comment type="caution">
    <text evidence="8">The sequence shown here is derived from an EMBL/GenBank/DDBJ whole genome shotgun (WGS) entry which is preliminary data.</text>
</comment>
<feature type="region of interest" description="Disordered" evidence="6">
    <location>
        <begin position="56"/>
        <end position="87"/>
    </location>
</feature>
<feature type="compositionally biased region" description="Basic and acidic residues" evidence="6">
    <location>
        <begin position="58"/>
        <end position="67"/>
    </location>
</feature>
<proteinExistence type="predicted"/>
<dbReference type="GO" id="GO:0008270">
    <property type="term" value="F:zinc ion binding"/>
    <property type="evidence" value="ECO:0007669"/>
    <property type="project" value="InterPro"/>
</dbReference>
<dbReference type="SMART" id="SM00066">
    <property type="entry name" value="GAL4"/>
    <property type="match status" value="1"/>
</dbReference>
<dbReference type="SUPFAM" id="SSF57701">
    <property type="entry name" value="Zn2/Cys6 DNA-binding domain"/>
    <property type="match status" value="1"/>
</dbReference>
<evidence type="ECO:0000256" key="6">
    <source>
        <dbReference type="SAM" id="MobiDB-lite"/>
    </source>
</evidence>
<keyword evidence="1" id="KW-0479">Metal-binding</keyword>